<dbReference type="Pfam" id="PF23459">
    <property type="entry name" value="S1_RRP5"/>
    <property type="match status" value="1"/>
</dbReference>
<name>A0A2T0FJY1_9ASCO</name>
<dbReference type="InterPro" id="IPR003029">
    <property type="entry name" value="S1_domain"/>
</dbReference>
<dbReference type="Pfam" id="PF24685">
    <property type="entry name" value="OB_RRP5_4th"/>
    <property type="match status" value="1"/>
</dbReference>
<feature type="domain" description="S1 motif" evidence="6">
    <location>
        <begin position="709"/>
        <end position="772"/>
    </location>
</feature>
<dbReference type="InterPro" id="IPR048058">
    <property type="entry name" value="Rrp5_S1_rpt_hs11_sc8"/>
</dbReference>
<dbReference type="InterPro" id="IPR011990">
    <property type="entry name" value="TPR-like_helical_dom_sf"/>
</dbReference>
<dbReference type="GO" id="GO:0003723">
    <property type="term" value="F:RNA binding"/>
    <property type="evidence" value="ECO:0007669"/>
    <property type="project" value="TreeGrafter"/>
</dbReference>
<dbReference type="RefSeq" id="XP_024665241.1">
    <property type="nucleotide sequence ID" value="XM_024809473.1"/>
</dbReference>
<dbReference type="PROSITE" id="PS50126">
    <property type="entry name" value="S1"/>
    <property type="match status" value="9"/>
</dbReference>
<feature type="domain" description="S1 motif" evidence="6">
    <location>
        <begin position="355"/>
        <end position="428"/>
    </location>
</feature>
<feature type="domain" description="S1 motif" evidence="6">
    <location>
        <begin position="618"/>
        <end position="687"/>
    </location>
</feature>
<keyword evidence="8" id="KW-1185">Reference proteome</keyword>
<organism evidence="7 8">
    <name type="scientific">Wickerhamiella sorbophila</name>
    <dbReference type="NCBI Taxonomy" id="45607"/>
    <lineage>
        <taxon>Eukaryota</taxon>
        <taxon>Fungi</taxon>
        <taxon>Dikarya</taxon>
        <taxon>Ascomycota</taxon>
        <taxon>Saccharomycotina</taxon>
        <taxon>Dipodascomycetes</taxon>
        <taxon>Dipodascales</taxon>
        <taxon>Trichomonascaceae</taxon>
        <taxon>Wickerhamiella</taxon>
    </lineage>
</organism>
<dbReference type="Gene3D" id="1.25.40.10">
    <property type="entry name" value="Tetratricopeptide repeat domain"/>
    <property type="match status" value="2"/>
</dbReference>
<dbReference type="Pfam" id="PF00575">
    <property type="entry name" value="S1"/>
    <property type="match status" value="4"/>
</dbReference>
<keyword evidence="2" id="KW-0698">rRNA processing</keyword>
<dbReference type="SMART" id="SM00316">
    <property type="entry name" value="S1"/>
    <property type="match status" value="13"/>
</dbReference>
<dbReference type="EMBL" id="NDIQ01000021">
    <property type="protein sequence ID" value="PRT55296.1"/>
    <property type="molecule type" value="Genomic_DNA"/>
</dbReference>
<dbReference type="InterPro" id="IPR045209">
    <property type="entry name" value="Rrp5"/>
</dbReference>
<feature type="region of interest" description="Disordered" evidence="5">
    <location>
        <begin position="56"/>
        <end position="75"/>
    </location>
</feature>
<feature type="region of interest" description="Disordered" evidence="5">
    <location>
        <begin position="1218"/>
        <end position="1302"/>
    </location>
</feature>
<protein>
    <submittedName>
        <fullName evidence="7">rRNA biogenesis protein rrp5</fullName>
    </submittedName>
</protein>
<evidence type="ECO:0000256" key="2">
    <source>
        <dbReference type="ARBA" id="ARBA00022552"/>
    </source>
</evidence>
<accession>A0A2T0FJY1</accession>
<comment type="subcellular location">
    <subcellularLocation>
        <location evidence="1">Nucleus</location>
        <location evidence="1">Nucleolus</location>
    </subcellularLocation>
</comment>
<dbReference type="FunFam" id="2.40.50.140:FF:000103">
    <property type="entry name" value="protein RRP5 homolog"/>
    <property type="match status" value="2"/>
</dbReference>
<reference evidence="7 8" key="1">
    <citation type="submission" date="2017-04" db="EMBL/GenBank/DDBJ databases">
        <title>Genome sequencing of [Candida] sorbophila.</title>
        <authorList>
            <person name="Ahn J.O."/>
        </authorList>
    </citation>
    <scope>NUCLEOTIDE SEQUENCE [LARGE SCALE GENOMIC DNA]</scope>
    <source>
        <strain evidence="7 8">DS02</strain>
    </source>
</reference>
<dbReference type="CDD" id="cd05702">
    <property type="entry name" value="S1_Rrp5_repeat_hs11_sc8"/>
    <property type="match status" value="1"/>
</dbReference>
<evidence type="ECO:0000256" key="3">
    <source>
        <dbReference type="ARBA" id="ARBA00022737"/>
    </source>
</evidence>
<feature type="compositionally biased region" description="Acidic residues" evidence="5">
    <location>
        <begin position="1220"/>
        <end position="1263"/>
    </location>
</feature>
<keyword evidence="4" id="KW-0539">Nucleus</keyword>
<dbReference type="InterPro" id="IPR012340">
    <property type="entry name" value="NA-bd_OB-fold"/>
</dbReference>
<feature type="domain" description="S1 motif" evidence="6">
    <location>
        <begin position="1044"/>
        <end position="1111"/>
    </location>
</feature>
<dbReference type="GO" id="GO:0032040">
    <property type="term" value="C:small-subunit processome"/>
    <property type="evidence" value="ECO:0007669"/>
    <property type="project" value="TreeGrafter"/>
</dbReference>
<dbReference type="OrthoDB" id="412781at2759"/>
<evidence type="ECO:0000259" key="6">
    <source>
        <dbReference type="PROSITE" id="PS50126"/>
    </source>
</evidence>
<feature type="domain" description="S1 motif" evidence="6">
    <location>
        <begin position="103"/>
        <end position="172"/>
    </location>
</feature>
<dbReference type="SUPFAM" id="SSF48452">
    <property type="entry name" value="TPR-like"/>
    <property type="match status" value="2"/>
</dbReference>
<sequence>MASKRKRSSNGESDTPSLLKEDDGPAFARLDAPFPRGGGAAATPLDIKRANAEATRDVYNQMSKSSGSKSKKSKKAAALAASKSMEMAKPKIEPLLFNRIKVGTLLLGQVSEIKPFGLVISLPSNLVGFVELEEVEEIQDDPATYYKEGQWLRAVVTGLGEAPRKRIELSISPDLVNQTIGEDDFLIPSASIQATVKSLEDHGAILSLGENSKLSAFLPNKHQLEPLSAGQIVLTSLVKAKNNLLTVSTKPTAPLATIHQQAALVPGSLVEVLVSEVLSSGCVCSIFGHINISADVIHSQLHVDPPVVGDKVNARIVFSHPSDNIGESDRTLGLSLLPNIVELLKPADSSAFLSGQILDAAKVVAVDPTVGLFLDIGLERPAFAHISRLSDDRIEDLSVESSYKVGTVHKARILSYSLADDIYYLSLEPKILNQRFLRLEQVPVGEVIDDAKVERILPKGAVIISLGDGISGLASEFHLSDIKLSQPERKFKPGQKVTVRVLAVDKAHHRIKLTVKKSLINSETPILSDLADIKIGDTSTGTLIAFRDNGAIVEFGGDVKGFLPLGEMSEATISNPKEHFRLGQSLTVRILDVDSSRSRLVLSCRKFTGGNTSTSTPGEVLSGIVSEKTKDSIVLELVTGEKAILAFTQLVDDSTKVKSESKRIKVGSKLDVVILSQSSKGTVVSLKPSLVEAATAGSLAMSLDDLEVGKKYAGFVSGINEEVGIFVTFANKLVGLVPKIEVQQQVLSVGQSVSPRVLKIDRDNNRFLLTFKETHSIGEEAVNVAPGTVVTAVIKAIKETQLNVQVGNRQGRIDVSQLFDDISEIDDVRNPLSQFSKDQTITAKIVGSHDARTHMFLPISHRTGSHVVLELSAKSSIVNGTTKPITVEALNRGDTCLVFINNITEDAVWANVTPSIRTKISMLDLTSDEDSLNNISNSFSVGQALECKVVSNTPQLVLTCLDNQESSLVLVHRVTPTRLFVRLSGFRNGIVSATESGDTFKPLETFKEGTILKSKKIVTDDDGKIWVSLRDTPSLEDSSEVNEGDLLQGYIKNISDGGVFIELARNVVGRVQISQLSDSYLKDWKKHFKIGQIVKGKVISKKNGRIELSLKDSTVSGKAISQPGLDSLEVGSVTDGTVRKVQEYGVFITIGQTGLSGLCHRSEVADRPIADLKAIFSEGDKVKVKVLNVDLDKRKVSLGMKASYFDDEDEVDAQMADTGDSADEDMADVRDIDDDSDEINLGSDDDSDEESGDDDASDEETEEPGLSVGFDWSGDILNQQAQSEDESESSDDDAPRRKRKKVEFVEDQTAKLNSRLPQNSKDFERLLVSEPNSSVLWMNYMAFQLQLSEIDTARQIARRALKTIAQREEDEKFNIWIALLNLENSFGTPETVQDVFREACQYMDSRLIHLRMAAIYAASEDKLEDAKRVYNAACKRFGSEDVQVWAEYLRFLFANRIAEEARSVLDRALRQLPRREHKDISLQVAKHEFQEGDAERGRTLFEGLVTSYPKKIDLWSVYIDQETKHDPTSRKLIENLYERVFERKLSMKQAKFFFKKWLSFEVEHGDQRGADYVKAKAAKFVQQENI</sequence>
<dbReference type="FunFam" id="2.40.50.140:FF:000159">
    <property type="entry name" value="rRNA biogenesis protein rrp5"/>
    <property type="match status" value="1"/>
</dbReference>
<dbReference type="PANTHER" id="PTHR23270">
    <property type="entry name" value="PROGRAMMED CELL DEATH PROTEIN 11 PRE-RRNA PROCESSING PROTEIN RRP5"/>
    <property type="match status" value="1"/>
</dbReference>
<dbReference type="Pfam" id="PF23231">
    <property type="entry name" value="HAT_Syf1_CNRKL1_C"/>
    <property type="match status" value="1"/>
</dbReference>
<evidence type="ECO:0000313" key="8">
    <source>
        <dbReference type="Proteomes" id="UP000238350"/>
    </source>
</evidence>
<dbReference type="InterPro" id="IPR057302">
    <property type="entry name" value="Rrp5_S1"/>
</dbReference>
<evidence type="ECO:0000256" key="4">
    <source>
        <dbReference type="ARBA" id="ARBA00023242"/>
    </source>
</evidence>
<feature type="domain" description="S1 motif" evidence="6">
    <location>
        <begin position="787"/>
        <end position="860"/>
    </location>
</feature>
<dbReference type="GO" id="GO:0006364">
    <property type="term" value="P:rRNA processing"/>
    <property type="evidence" value="ECO:0007669"/>
    <property type="project" value="UniProtKB-KW"/>
</dbReference>
<feature type="compositionally biased region" description="Acidic residues" evidence="5">
    <location>
        <begin position="1283"/>
        <end position="1292"/>
    </location>
</feature>
<dbReference type="GeneID" id="36516664"/>
<dbReference type="SMART" id="SM00386">
    <property type="entry name" value="HAT"/>
    <property type="match status" value="5"/>
</dbReference>
<feature type="domain" description="S1 motif" evidence="6">
    <location>
        <begin position="445"/>
        <end position="516"/>
    </location>
</feature>
<evidence type="ECO:0000256" key="5">
    <source>
        <dbReference type="SAM" id="MobiDB-lite"/>
    </source>
</evidence>
<dbReference type="InterPro" id="IPR055430">
    <property type="entry name" value="HAT_Syf1_CNRKL1_C"/>
</dbReference>
<feature type="domain" description="S1 motif" evidence="6">
    <location>
        <begin position="536"/>
        <end position="605"/>
    </location>
</feature>
<gene>
    <name evidence="7" type="ORF">B9G98_02916</name>
</gene>
<comment type="caution">
    <text evidence="7">The sequence shown here is derived from an EMBL/GenBank/DDBJ whole genome shotgun (WGS) entry which is preliminary data.</text>
</comment>
<feature type="domain" description="S1 motif" evidence="6">
    <location>
        <begin position="1131"/>
        <end position="1201"/>
    </location>
</feature>
<dbReference type="SUPFAM" id="SSF50249">
    <property type="entry name" value="Nucleic acid-binding proteins"/>
    <property type="match status" value="10"/>
</dbReference>
<dbReference type="Proteomes" id="UP000238350">
    <property type="component" value="Unassembled WGS sequence"/>
</dbReference>
<dbReference type="PANTHER" id="PTHR23270:SF10">
    <property type="entry name" value="PROTEIN RRP5 HOMOLOG"/>
    <property type="match status" value="1"/>
</dbReference>
<dbReference type="CDD" id="cd05708">
    <property type="entry name" value="S1_Rrp5_repeat_sc12"/>
    <property type="match status" value="1"/>
</dbReference>
<keyword evidence="3" id="KW-0677">Repeat</keyword>
<evidence type="ECO:0000313" key="7">
    <source>
        <dbReference type="EMBL" id="PRT55296.1"/>
    </source>
</evidence>
<dbReference type="FunFam" id="2.40.50.140:FF:000155">
    <property type="entry name" value="rRNA biogenesis protein RRP5"/>
    <property type="match status" value="1"/>
</dbReference>
<proteinExistence type="predicted"/>
<dbReference type="InterPro" id="IPR057301">
    <property type="entry name" value="Rrp5_OB_4th"/>
</dbReference>
<feature type="region of interest" description="Disordered" evidence="5">
    <location>
        <begin position="1"/>
        <end position="47"/>
    </location>
</feature>
<evidence type="ECO:0000256" key="1">
    <source>
        <dbReference type="ARBA" id="ARBA00004604"/>
    </source>
</evidence>
<dbReference type="STRING" id="45607.A0A2T0FJY1"/>
<dbReference type="Gene3D" id="2.40.50.140">
    <property type="entry name" value="Nucleic acid-binding proteins"/>
    <property type="match status" value="9"/>
</dbReference>
<dbReference type="InterPro" id="IPR003107">
    <property type="entry name" value="HAT"/>
</dbReference>